<evidence type="ECO:0000313" key="1">
    <source>
        <dbReference type="EMBL" id="GAT28136.1"/>
    </source>
</evidence>
<sequence>MRRLIGALIITSHEATIRYDEIVEHVTPRIIILYHNAHNTVIDTFHIDNSTMPIGFVCNT</sequence>
<dbReference type="EMBL" id="BCWF01000024">
    <property type="protein sequence ID" value="GAT28136.1"/>
    <property type="molecule type" value="Genomic_DNA"/>
</dbReference>
<protein>
    <submittedName>
        <fullName evidence="1">NmrA-like family protein</fullName>
    </submittedName>
</protein>
<gene>
    <name evidence="1" type="ORF">RIB2604_02502110</name>
</gene>
<reference evidence="1 2" key="1">
    <citation type="journal article" date="2016" name="DNA Res.">
        <title>Genome sequence of Aspergillus luchuensis NBRC 4314.</title>
        <authorList>
            <person name="Yamada O."/>
            <person name="Machida M."/>
            <person name="Hosoyama A."/>
            <person name="Goto M."/>
            <person name="Takahashi T."/>
            <person name="Futagami T."/>
            <person name="Yamagata Y."/>
            <person name="Takeuchi M."/>
            <person name="Kobayashi T."/>
            <person name="Koike H."/>
            <person name="Abe K."/>
            <person name="Asai K."/>
            <person name="Arita M."/>
            <person name="Fujita N."/>
            <person name="Fukuda K."/>
            <person name="Higa K."/>
            <person name="Horikawa H."/>
            <person name="Ishikawa T."/>
            <person name="Jinno K."/>
            <person name="Kato Y."/>
            <person name="Kirimura K."/>
            <person name="Mizutani O."/>
            <person name="Nakasone K."/>
            <person name="Sano M."/>
            <person name="Shiraishi Y."/>
            <person name="Tsukahara M."/>
            <person name="Gomi K."/>
        </authorList>
    </citation>
    <scope>NUCLEOTIDE SEQUENCE [LARGE SCALE GENOMIC DNA]</scope>
    <source>
        <strain evidence="1 2">RIB 2604</strain>
    </source>
</reference>
<comment type="caution">
    <text evidence="1">The sequence shown here is derived from an EMBL/GenBank/DDBJ whole genome shotgun (WGS) entry which is preliminary data.</text>
</comment>
<accession>A0A146FQY5</accession>
<organism evidence="1 2">
    <name type="scientific">Aspergillus kawachii</name>
    <name type="common">White koji mold</name>
    <name type="synonym">Aspergillus awamori var. kawachi</name>
    <dbReference type="NCBI Taxonomy" id="1069201"/>
    <lineage>
        <taxon>Eukaryota</taxon>
        <taxon>Fungi</taxon>
        <taxon>Dikarya</taxon>
        <taxon>Ascomycota</taxon>
        <taxon>Pezizomycotina</taxon>
        <taxon>Eurotiomycetes</taxon>
        <taxon>Eurotiomycetidae</taxon>
        <taxon>Eurotiales</taxon>
        <taxon>Aspergillaceae</taxon>
        <taxon>Aspergillus</taxon>
        <taxon>Aspergillus subgen. Circumdati</taxon>
    </lineage>
</organism>
<dbReference type="Proteomes" id="UP000075230">
    <property type="component" value="Unassembled WGS sequence"/>
</dbReference>
<name>A0A146FQY5_ASPKA</name>
<proteinExistence type="predicted"/>
<reference evidence="2" key="2">
    <citation type="submission" date="2016-02" db="EMBL/GenBank/DDBJ databases">
        <title>Genome sequencing of Aspergillus luchuensis NBRC 4314.</title>
        <authorList>
            <person name="Yamada O."/>
        </authorList>
    </citation>
    <scope>NUCLEOTIDE SEQUENCE [LARGE SCALE GENOMIC DNA]</scope>
    <source>
        <strain evidence="2">RIB 2604</strain>
    </source>
</reference>
<evidence type="ECO:0000313" key="2">
    <source>
        <dbReference type="Proteomes" id="UP000075230"/>
    </source>
</evidence>
<dbReference type="AlphaFoldDB" id="A0A146FQY5"/>